<dbReference type="Gene3D" id="1.10.287.950">
    <property type="entry name" value="Methyl-accepting chemotaxis protein"/>
    <property type="match status" value="1"/>
</dbReference>
<evidence type="ECO:0000313" key="4">
    <source>
        <dbReference type="Proteomes" id="UP001293593"/>
    </source>
</evidence>
<organism evidence="3 4">
    <name type="scientific">Acacia crassicarpa</name>
    <name type="common">northern wattle</name>
    <dbReference type="NCBI Taxonomy" id="499986"/>
    <lineage>
        <taxon>Eukaryota</taxon>
        <taxon>Viridiplantae</taxon>
        <taxon>Streptophyta</taxon>
        <taxon>Embryophyta</taxon>
        <taxon>Tracheophyta</taxon>
        <taxon>Spermatophyta</taxon>
        <taxon>Magnoliopsida</taxon>
        <taxon>eudicotyledons</taxon>
        <taxon>Gunneridae</taxon>
        <taxon>Pentapetalae</taxon>
        <taxon>rosids</taxon>
        <taxon>fabids</taxon>
        <taxon>Fabales</taxon>
        <taxon>Fabaceae</taxon>
        <taxon>Caesalpinioideae</taxon>
        <taxon>mimosoid clade</taxon>
        <taxon>Acacieae</taxon>
        <taxon>Acacia</taxon>
    </lineage>
</organism>
<evidence type="ECO:0000313" key="3">
    <source>
        <dbReference type="EMBL" id="KAK4276845.1"/>
    </source>
</evidence>
<comment type="caution">
    <text evidence="3">The sequence shown here is derived from an EMBL/GenBank/DDBJ whole genome shotgun (WGS) entry which is preliminary data.</text>
</comment>
<keyword evidence="1" id="KW-0175">Coiled coil</keyword>
<name>A0AAE1KLA4_9FABA</name>
<feature type="region of interest" description="Disordered" evidence="2">
    <location>
        <begin position="185"/>
        <end position="205"/>
    </location>
</feature>
<dbReference type="PANTHER" id="PTHR33735:SF14">
    <property type="entry name" value="PHAGE CAPSID SCAFFOLDING PROTEIN (GPO) SERINE PEPTIDASE"/>
    <property type="match status" value="1"/>
</dbReference>
<accession>A0AAE1KLA4</accession>
<keyword evidence="4" id="KW-1185">Reference proteome</keyword>
<proteinExistence type="predicted"/>
<dbReference type="PANTHER" id="PTHR33735">
    <property type="entry name" value="EXPRESSED PROTEIN"/>
    <property type="match status" value="1"/>
</dbReference>
<dbReference type="EMBL" id="JAWXYG010000003">
    <property type="protein sequence ID" value="KAK4276845.1"/>
    <property type="molecule type" value="Genomic_DNA"/>
</dbReference>
<evidence type="ECO:0000256" key="1">
    <source>
        <dbReference type="SAM" id="Coils"/>
    </source>
</evidence>
<reference evidence="3" key="1">
    <citation type="submission" date="2023-10" db="EMBL/GenBank/DDBJ databases">
        <title>Chromosome-level genome of the transformable northern wattle, Acacia crassicarpa.</title>
        <authorList>
            <person name="Massaro I."/>
            <person name="Sinha N.R."/>
            <person name="Poethig S."/>
            <person name="Leichty A.R."/>
        </authorList>
    </citation>
    <scope>NUCLEOTIDE SEQUENCE</scope>
    <source>
        <strain evidence="3">Acra3RX</strain>
        <tissue evidence="3">Leaf</tissue>
    </source>
</reference>
<dbReference type="AlphaFoldDB" id="A0AAE1KLA4"/>
<feature type="coiled-coil region" evidence="1">
    <location>
        <begin position="109"/>
        <end position="143"/>
    </location>
</feature>
<dbReference type="Proteomes" id="UP001293593">
    <property type="component" value="Unassembled WGS sequence"/>
</dbReference>
<sequence>MAMTIFLQQSSCSATDSFSRRQASKVEPRIISQLKHDSFFIPKHKLFRLGEFNAGLQIRRNMNNVVVHDSVPPQAPFPSDPSPAHWKVWILGAAVAILVSFSKGKWGPLLKLKEKAETTIEELEEISDVVEEVAEKVDEVAEAAAKHLPEGKLHDAAEFIEKVAKRIDESAHTAGDVLDKVEEMEKEVESLLGSNTHQEKTKDQK</sequence>
<evidence type="ECO:0000256" key="2">
    <source>
        <dbReference type="SAM" id="MobiDB-lite"/>
    </source>
</evidence>
<protein>
    <submittedName>
        <fullName evidence="3">Uncharacterized protein</fullName>
    </submittedName>
</protein>
<gene>
    <name evidence="3" type="ORF">QN277_014950</name>
</gene>